<gene>
    <name evidence="3" type="ORF">CAUS1442_LOCUS15337</name>
</gene>
<dbReference type="Gene3D" id="3.30.300.90">
    <property type="entry name" value="BolA-like"/>
    <property type="match status" value="1"/>
</dbReference>
<dbReference type="GO" id="GO:0005739">
    <property type="term" value="C:mitochondrion"/>
    <property type="evidence" value="ECO:0007669"/>
    <property type="project" value="TreeGrafter"/>
</dbReference>
<name>A0A7R9ZT94_9STRA</name>
<evidence type="ECO:0000256" key="2">
    <source>
        <dbReference type="RuleBase" id="RU003860"/>
    </source>
</evidence>
<dbReference type="PANTHER" id="PTHR46229:SF2">
    <property type="entry name" value="BOLA-LIKE PROTEIN 1"/>
    <property type="match status" value="1"/>
</dbReference>
<protein>
    <recommendedName>
        <fullName evidence="4">BolA-like protein</fullName>
    </recommendedName>
</protein>
<proteinExistence type="inferred from homology"/>
<dbReference type="InterPro" id="IPR050961">
    <property type="entry name" value="BolA/IbaG_stress_morph_reg"/>
</dbReference>
<evidence type="ECO:0000256" key="1">
    <source>
        <dbReference type="ARBA" id="ARBA00005578"/>
    </source>
</evidence>
<dbReference type="GO" id="GO:1990229">
    <property type="term" value="C:iron-sulfur cluster assembly complex"/>
    <property type="evidence" value="ECO:0007669"/>
    <property type="project" value="UniProtKB-ARBA"/>
</dbReference>
<dbReference type="InterPro" id="IPR036065">
    <property type="entry name" value="BolA-like_sf"/>
</dbReference>
<dbReference type="EMBL" id="HBEF01024757">
    <property type="protein sequence ID" value="CAD8343202.1"/>
    <property type="molecule type" value="Transcribed_RNA"/>
</dbReference>
<reference evidence="3" key="1">
    <citation type="submission" date="2021-01" db="EMBL/GenBank/DDBJ databases">
        <authorList>
            <person name="Corre E."/>
            <person name="Pelletier E."/>
            <person name="Niang G."/>
            <person name="Scheremetjew M."/>
            <person name="Finn R."/>
            <person name="Kale V."/>
            <person name="Holt S."/>
            <person name="Cochrane G."/>
            <person name="Meng A."/>
            <person name="Brown T."/>
            <person name="Cohen L."/>
        </authorList>
    </citation>
    <scope>NUCLEOTIDE SEQUENCE</scope>
    <source>
        <strain evidence="3">CCMP3328</strain>
    </source>
</reference>
<dbReference type="AlphaFoldDB" id="A0A7R9ZT94"/>
<comment type="similarity">
    <text evidence="1 2">Belongs to the BolA/IbaG family.</text>
</comment>
<accession>A0A7R9ZT94</accession>
<evidence type="ECO:0008006" key="4">
    <source>
        <dbReference type="Google" id="ProtNLM"/>
    </source>
</evidence>
<dbReference type="PANTHER" id="PTHR46229">
    <property type="entry name" value="BOLA TRANSCRIPTION REGULATOR"/>
    <property type="match status" value="1"/>
</dbReference>
<dbReference type="InterPro" id="IPR002634">
    <property type="entry name" value="BolA"/>
</dbReference>
<evidence type="ECO:0000313" key="3">
    <source>
        <dbReference type="EMBL" id="CAD8343202.1"/>
    </source>
</evidence>
<dbReference type="Pfam" id="PF01722">
    <property type="entry name" value="BolA"/>
    <property type="match status" value="1"/>
</dbReference>
<dbReference type="SUPFAM" id="SSF82657">
    <property type="entry name" value="BolA-like"/>
    <property type="match status" value="1"/>
</dbReference>
<sequence>MTFAAAFCFALCASVHRSPSIIQQQHPLPSHMFHSSVSRLARRSALLASRSMSDAVPAFPVEASIRAKLSQQFEPAYLDVINESHMHNVPANSETHFKVVVVSSQFDDIAMPVKRHRLINTALAEEMEGPVHALSIVAKTPTQWEKMIADGKAIPASPSCRGGDGSLPKK</sequence>
<dbReference type="FunFam" id="3.30.300.90:FF:000001">
    <property type="entry name" value="Transcriptional regulator BolA"/>
    <property type="match status" value="1"/>
</dbReference>
<organism evidence="3">
    <name type="scientific">Craspedostauros australis</name>
    <dbReference type="NCBI Taxonomy" id="1486917"/>
    <lineage>
        <taxon>Eukaryota</taxon>
        <taxon>Sar</taxon>
        <taxon>Stramenopiles</taxon>
        <taxon>Ochrophyta</taxon>
        <taxon>Bacillariophyta</taxon>
        <taxon>Bacillariophyceae</taxon>
        <taxon>Bacillariophycidae</taxon>
        <taxon>Naviculales</taxon>
        <taxon>Naviculaceae</taxon>
        <taxon>Craspedostauros</taxon>
    </lineage>
</organism>